<name>A0AAE0BF00_9CHLO</name>
<organism evidence="2 3">
    <name type="scientific">Cymbomonas tetramitiformis</name>
    <dbReference type="NCBI Taxonomy" id="36881"/>
    <lineage>
        <taxon>Eukaryota</taxon>
        <taxon>Viridiplantae</taxon>
        <taxon>Chlorophyta</taxon>
        <taxon>Pyramimonadophyceae</taxon>
        <taxon>Pyramimonadales</taxon>
        <taxon>Pyramimonadaceae</taxon>
        <taxon>Cymbomonas</taxon>
    </lineage>
</organism>
<accession>A0AAE0BF00</accession>
<sequence>MGWTGDTAVEAYDGTVYRMQNLKKGLVLKGRSGPVVVECLVKTVLDSEAYNAANCDPLCQVVEFAFDRNSGKNDETQEIKVSTQPHACGHMYNPVMVISKWAKNSWIWTQMQTVSNQPFVNKYLVTYDIVLKEHHRHIPISVFRDVYIPSLGHGIVDDVICHPYFGSTQIIKDIQVEPAYHSEGLVVLQGKHYVRDDETGTVQSVVGKNATAPCVLA</sequence>
<proteinExistence type="predicted"/>
<feature type="domain" description="Vint" evidence="1">
    <location>
        <begin position="120"/>
        <end position="203"/>
    </location>
</feature>
<dbReference type="EMBL" id="LGRX02035483">
    <property type="protein sequence ID" value="KAK3234665.1"/>
    <property type="molecule type" value="Genomic_DNA"/>
</dbReference>
<evidence type="ECO:0000313" key="3">
    <source>
        <dbReference type="Proteomes" id="UP001190700"/>
    </source>
</evidence>
<evidence type="ECO:0000259" key="1">
    <source>
        <dbReference type="Pfam" id="PF14623"/>
    </source>
</evidence>
<protein>
    <recommendedName>
        <fullName evidence="1">Vint domain-containing protein</fullName>
    </recommendedName>
</protein>
<keyword evidence="3" id="KW-1185">Reference proteome</keyword>
<dbReference type="AlphaFoldDB" id="A0AAE0BF00"/>
<reference evidence="2 3" key="1">
    <citation type="journal article" date="2015" name="Genome Biol. Evol.">
        <title>Comparative Genomics of a Bacterivorous Green Alga Reveals Evolutionary Causalities and Consequences of Phago-Mixotrophic Mode of Nutrition.</title>
        <authorList>
            <person name="Burns J.A."/>
            <person name="Paasch A."/>
            <person name="Narechania A."/>
            <person name="Kim E."/>
        </authorList>
    </citation>
    <scope>NUCLEOTIDE SEQUENCE [LARGE SCALE GENOMIC DNA]</scope>
    <source>
        <strain evidence="2 3">PLY_AMNH</strain>
    </source>
</reference>
<comment type="caution">
    <text evidence="2">The sequence shown here is derived from an EMBL/GenBank/DDBJ whole genome shotgun (WGS) entry which is preliminary data.</text>
</comment>
<dbReference type="Proteomes" id="UP001190700">
    <property type="component" value="Unassembled WGS sequence"/>
</dbReference>
<dbReference type="Pfam" id="PF14623">
    <property type="entry name" value="Vint"/>
    <property type="match status" value="1"/>
</dbReference>
<evidence type="ECO:0000313" key="2">
    <source>
        <dbReference type="EMBL" id="KAK3234665.1"/>
    </source>
</evidence>
<gene>
    <name evidence="2" type="ORF">CYMTET_55215</name>
</gene>
<dbReference type="InterPro" id="IPR039510">
    <property type="entry name" value="Vint_dom"/>
</dbReference>